<keyword evidence="6" id="KW-1185">Reference proteome</keyword>
<dbReference type="InterPro" id="IPR008920">
    <property type="entry name" value="TF_FadR/GntR_C"/>
</dbReference>
<dbReference type="PANTHER" id="PTHR43537:SF5">
    <property type="entry name" value="UXU OPERON TRANSCRIPTIONAL REGULATOR"/>
    <property type="match status" value="1"/>
</dbReference>
<dbReference type="GO" id="GO:0003677">
    <property type="term" value="F:DNA binding"/>
    <property type="evidence" value="ECO:0007669"/>
    <property type="project" value="UniProtKB-KW"/>
</dbReference>
<dbReference type="RefSeq" id="WP_254165720.1">
    <property type="nucleotide sequence ID" value="NZ_JANAFB010000009.1"/>
</dbReference>
<proteinExistence type="predicted"/>
<dbReference type="AlphaFoldDB" id="A0A9X2KHS6"/>
<dbReference type="GO" id="GO:0003700">
    <property type="term" value="F:DNA-binding transcription factor activity"/>
    <property type="evidence" value="ECO:0007669"/>
    <property type="project" value="InterPro"/>
</dbReference>
<accession>A0A9X2KHS6</accession>
<dbReference type="EMBL" id="JANAFB010000009">
    <property type="protein sequence ID" value="MCP3425483.1"/>
    <property type="molecule type" value="Genomic_DNA"/>
</dbReference>
<dbReference type="PANTHER" id="PTHR43537">
    <property type="entry name" value="TRANSCRIPTIONAL REGULATOR, GNTR FAMILY"/>
    <property type="match status" value="1"/>
</dbReference>
<organism evidence="5 6">
    <name type="scientific">Rothia santali</name>
    <dbReference type="NCBI Taxonomy" id="2949643"/>
    <lineage>
        <taxon>Bacteria</taxon>
        <taxon>Bacillati</taxon>
        <taxon>Actinomycetota</taxon>
        <taxon>Actinomycetes</taxon>
        <taxon>Micrococcales</taxon>
        <taxon>Micrococcaceae</taxon>
        <taxon>Rothia</taxon>
    </lineage>
</organism>
<dbReference type="Pfam" id="PF00392">
    <property type="entry name" value="GntR"/>
    <property type="match status" value="1"/>
</dbReference>
<dbReference type="InterPro" id="IPR000524">
    <property type="entry name" value="Tscrpt_reg_HTH_GntR"/>
</dbReference>
<reference evidence="5" key="1">
    <citation type="submission" date="2022-06" db="EMBL/GenBank/DDBJ databases">
        <title>Rothia sp. isolated from sandalwood seedling.</title>
        <authorList>
            <person name="Tuikhar N."/>
            <person name="Kirdat K."/>
            <person name="Thorat V."/>
            <person name="Swetha P."/>
            <person name="Padma S."/>
            <person name="Sundararaj R."/>
            <person name="Yadav A."/>
        </authorList>
    </citation>
    <scope>NUCLEOTIDE SEQUENCE</scope>
    <source>
        <strain evidence="5">AR01</strain>
    </source>
</reference>
<dbReference type="Proteomes" id="UP001139502">
    <property type="component" value="Unassembled WGS sequence"/>
</dbReference>
<name>A0A9X2KHS6_9MICC</name>
<dbReference type="Gene3D" id="1.20.120.530">
    <property type="entry name" value="GntR ligand-binding domain-like"/>
    <property type="match status" value="1"/>
</dbReference>
<evidence type="ECO:0000313" key="5">
    <source>
        <dbReference type="EMBL" id="MCP3425483.1"/>
    </source>
</evidence>
<evidence type="ECO:0000259" key="4">
    <source>
        <dbReference type="PROSITE" id="PS50949"/>
    </source>
</evidence>
<keyword evidence="1" id="KW-0805">Transcription regulation</keyword>
<dbReference type="SMART" id="SM00895">
    <property type="entry name" value="FCD"/>
    <property type="match status" value="1"/>
</dbReference>
<dbReference type="SUPFAM" id="SSF48008">
    <property type="entry name" value="GntR ligand-binding domain-like"/>
    <property type="match status" value="1"/>
</dbReference>
<dbReference type="SUPFAM" id="SSF46785">
    <property type="entry name" value="Winged helix' DNA-binding domain"/>
    <property type="match status" value="1"/>
</dbReference>
<gene>
    <name evidence="5" type="ORF">NBM05_05485</name>
</gene>
<feature type="domain" description="HTH gntR-type" evidence="4">
    <location>
        <begin position="9"/>
        <end position="81"/>
    </location>
</feature>
<evidence type="ECO:0000256" key="2">
    <source>
        <dbReference type="ARBA" id="ARBA00023125"/>
    </source>
</evidence>
<dbReference type="InterPro" id="IPR011711">
    <property type="entry name" value="GntR_C"/>
</dbReference>
<evidence type="ECO:0000256" key="1">
    <source>
        <dbReference type="ARBA" id="ARBA00023015"/>
    </source>
</evidence>
<sequence>MGKSAVIGNKTYEVVLSAIETRLRSGDLSVGDRLPSERALAEEFGISRTSVREAIRVLDAMGLVRSGVGSGPAAGAVVISEPSAALGWGLRMHLASRFLPVADMVSTRVLLESDAAAAAAAWSGERAEAVLDRAGRILDELDDPGLPDERFHELDARFHVMLSELGGNVVVGTILESLRQATVGYVQEGVRGLPDWPAVRARLQAQHRDILAAVRGHDADAASRAVAEHIRWFHETAFPHG</sequence>
<dbReference type="SMART" id="SM00345">
    <property type="entry name" value="HTH_GNTR"/>
    <property type="match status" value="1"/>
</dbReference>
<comment type="caution">
    <text evidence="5">The sequence shown here is derived from an EMBL/GenBank/DDBJ whole genome shotgun (WGS) entry which is preliminary data.</text>
</comment>
<dbReference type="PROSITE" id="PS50949">
    <property type="entry name" value="HTH_GNTR"/>
    <property type="match status" value="1"/>
</dbReference>
<dbReference type="Pfam" id="PF07729">
    <property type="entry name" value="FCD"/>
    <property type="match status" value="1"/>
</dbReference>
<dbReference type="InterPro" id="IPR036388">
    <property type="entry name" value="WH-like_DNA-bd_sf"/>
</dbReference>
<keyword evidence="2" id="KW-0238">DNA-binding</keyword>
<keyword evidence="3" id="KW-0804">Transcription</keyword>
<protein>
    <submittedName>
        <fullName evidence="5">GntR family transcriptional regulator</fullName>
    </submittedName>
</protein>
<evidence type="ECO:0000313" key="6">
    <source>
        <dbReference type="Proteomes" id="UP001139502"/>
    </source>
</evidence>
<dbReference type="CDD" id="cd07377">
    <property type="entry name" value="WHTH_GntR"/>
    <property type="match status" value="1"/>
</dbReference>
<dbReference type="Gene3D" id="1.10.10.10">
    <property type="entry name" value="Winged helix-like DNA-binding domain superfamily/Winged helix DNA-binding domain"/>
    <property type="match status" value="1"/>
</dbReference>
<evidence type="ECO:0000256" key="3">
    <source>
        <dbReference type="ARBA" id="ARBA00023163"/>
    </source>
</evidence>
<dbReference type="PRINTS" id="PR00035">
    <property type="entry name" value="HTHGNTR"/>
</dbReference>
<dbReference type="InterPro" id="IPR036390">
    <property type="entry name" value="WH_DNA-bd_sf"/>
</dbReference>